<dbReference type="EMBL" id="CAJVQB010021494">
    <property type="protein sequence ID" value="CAG8797220.1"/>
    <property type="molecule type" value="Genomic_DNA"/>
</dbReference>
<comment type="caution">
    <text evidence="1">The sequence shown here is derived from an EMBL/GenBank/DDBJ whole genome shotgun (WGS) entry which is preliminary data.</text>
</comment>
<organism evidence="1 2">
    <name type="scientific">Gigaspora margarita</name>
    <dbReference type="NCBI Taxonomy" id="4874"/>
    <lineage>
        <taxon>Eukaryota</taxon>
        <taxon>Fungi</taxon>
        <taxon>Fungi incertae sedis</taxon>
        <taxon>Mucoromycota</taxon>
        <taxon>Glomeromycotina</taxon>
        <taxon>Glomeromycetes</taxon>
        <taxon>Diversisporales</taxon>
        <taxon>Gigasporaceae</taxon>
        <taxon>Gigaspora</taxon>
    </lineage>
</organism>
<accession>A0ABN7VSM5</accession>
<evidence type="ECO:0000313" key="2">
    <source>
        <dbReference type="Proteomes" id="UP000789901"/>
    </source>
</evidence>
<feature type="non-terminal residue" evidence="1">
    <location>
        <position position="1"/>
    </location>
</feature>
<name>A0ABN7VSM5_GIGMA</name>
<evidence type="ECO:0000313" key="1">
    <source>
        <dbReference type="EMBL" id="CAG8797220.1"/>
    </source>
</evidence>
<keyword evidence="2" id="KW-1185">Reference proteome</keyword>
<protein>
    <submittedName>
        <fullName evidence="1">9597_t:CDS:1</fullName>
    </submittedName>
</protein>
<reference evidence="1 2" key="1">
    <citation type="submission" date="2021-06" db="EMBL/GenBank/DDBJ databases">
        <authorList>
            <person name="Kallberg Y."/>
            <person name="Tangrot J."/>
            <person name="Rosling A."/>
        </authorList>
    </citation>
    <scope>NUCLEOTIDE SEQUENCE [LARGE SCALE GENOMIC DNA]</scope>
    <source>
        <strain evidence="1 2">120-4 pot B 10/14</strain>
    </source>
</reference>
<dbReference type="Proteomes" id="UP000789901">
    <property type="component" value="Unassembled WGS sequence"/>
</dbReference>
<proteinExistence type="predicted"/>
<gene>
    <name evidence="1" type="ORF">GMARGA_LOCUS22349</name>
</gene>
<sequence>KKDKICYLCHTLEQFNNLSLKYSNKYGDYYDYSGICPACNEEHKEDNVKGLWGDGNYHGEKTYRLYCRKITFSGILIVNVKRKPKRN</sequence>